<keyword evidence="1" id="KW-0812">Transmembrane</keyword>
<dbReference type="PANTHER" id="PTHR37841">
    <property type="entry name" value="GLR2918 PROTEIN"/>
    <property type="match status" value="1"/>
</dbReference>
<dbReference type="Pfam" id="PF00395">
    <property type="entry name" value="SLH"/>
    <property type="match status" value="2"/>
</dbReference>
<comment type="caution">
    <text evidence="3">The sequence shown here is derived from an EMBL/GenBank/DDBJ whole genome shotgun (WGS) entry which is preliminary data.</text>
</comment>
<sequence>MRIINKEFEKFTIIFTIFLLLFFYGGVVNYNCNAAQNEISKSIALRIVPQELRGDYQKPITRLEFCYLLWNLLCSLGFDSNQILKSNFIPIFSDTNDYKVRVLATLGVVNVEEKGMFYPNKTITKQEAAKMLFSTVTLCKRIPQIKQYYKIQLKCPTETEILPEDFYDGVNILPSAREAINYLYRIGVFNTDSNGCIEPNEKLTREKAIEAVLKLYRAATGEIKNPISEENLYPYIFANNRTDSNIVWGYINSKGDWKIKPQFYEPSGFNFQGYAIAQDPNFIKDSYMVLDKQGKIYFKFQRVARLYGNLAVVDDGIYILPQKKRLSSNIDAISDVIIYPQGDFLVPVKDDRTNLYGYYSFNGKKIIDFYYDMAYAFHKGKAVVKKKGKYYLIDKTGKVLKLFKIDDKKYDVKYFVGESGLLSSRDNSQFIGYNANTGAHCFKAPQAMLTEDGWFIVTDNSGRKIKKLFDTDGNIVANGKEIIDLGNGFYQVWGNNDERYIITNTKKVVIRCNNSNIYNWVYCKSGGGVVAIYSSEDTITIVDAFGTIFSKVKLPSKNCKVDFINGLLRITDTKTLMQYYYNPINGKQVLK</sequence>
<organism evidence="3 4">
    <name type="scientific">Caldicellulosiruptor bescii</name>
    <name type="common">Anaerocellum thermophilum</name>
    <dbReference type="NCBI Taxonomy" id="31899"/>
    <lineage>
        <taxon>Bacteria</taxon>
        <taxon>Bacillati</taxon>
        <taxon>Bacillota</taxon>
        <taxon>Bacillota incertae sedis</taxon>
        <taxon>Caldicellulosiruptorales</taxon>
        <taxon>Caldicellulosiruptoraceae</taxon>
        <taxon>Caldicellulosiruptor</taxon>
    </lineage>
</organism>
<dbReference type="Proteomes" id="UP000196803">
    <property type="component" value="Unassembled WGS sequence"/>
</dbReference>
<keyword evidence="1" id="KW-0472">Membrane</keyword>
<reference evidence="3 4" key="1">
    <citation type="submission" date="2017-05" db="EMBL/GenBank/DDBJ databases">
        <authorList>
            <person name="Varghese N."/>
            <person name="Submissions S."/>
        </authorList>
    </citation>
    <scope>NUCLEOTIDE SEQUENCE [LARGE SCALE GENOMIC DNA]</scope>
    <source>
        <strain evidence="3 4">MACB1020</strain>
    </source>
</reference>
<dbReference type="PROSITE" id="PS51272">
    <property type="entry name" value="SLH"/>
    <property type="match status" value="1"/>
</dbReference>
<dbReference type="PANTHER" id="PTHR37841:SF1">
    <property type="entry name" value="DUF3298 DOMAIN-CONTAINING PROTEIN"/>
    <property type="match status" value="1"/>
</dbReference>
<accession>A0ABY1S6K6</accession>
<evidence type="ECO:0000259" key="2">
    <source>
        <dbReference type="PROSITE" id="PS51272"/>
    </source>
</evidence>
<protein>
    <submittedName>
        <fullName evidence="3">S-layer homology domain-containing protein</fullName>
    </submittedName>
</protein>
<dbReference type="EMBL" id="FXXC01000001">
    <property type="protein sequence ID" value="SMR92114.1"/>
    <property type="molecule type" value="Genomic_DNA"/>
</dbReference>
<proteinExistence type="predicted"/>
<evidence type="ECO:0000256" key="1">
    <source>
        <dbReference type="SAM" id="Phobius"/>
    </source>
</evidence>
<dbReference type="Pfam" id="PF14903">
    <property type="entry name" value="WG_beta_rep"/>
    <property type="match status" value="2"/>
</dbReference>
<dbReference type="InterPro" id="IPR032774">
    <property type="entry name" value="WG_beta_rep"/>
</dbReference>
<evidence type="ECO:0000313" key="4">
    <source>
        <dbReference type="Proteomes" id="UP000196803"/>
    </source>
</evidence>
<evidence type="ECO:0000313" key="3">
    <source>
        <dbReference type="EMBL" id="SMR92114.1"/>
    </source>
</evidence>
<keyword evidence="4" id="KW-1185">Reference proteome</keyword>
<dbReference type="RefSeq" id="WP_015908557.1">
    <property type="nucleotide sequence ID" value="NZ_FUZL01000001.1"/>
</dbReference>
<gene>
    <name evidence="3" type="ORF">SAMN05216240_0827</name>
</gene>
<feature type="domain" description="SLH" evidence="2">
    <location>
        <begin position="163"/>
        <end position="226"/>
    </location>
</feature>
<dbReference type="InterPro" id="IPR001119">
    <property type="entry name" value="SLH_dom"/>
</dbReference>
<keyword evidence="1" id="KW-1133">Transmembrane helix</keyword>
<feature type="transmembrane region" description="Helical" evidence="1">
    <location>
        <begin position="12"/>
        <end position="30"/>
    </location>
</feature>
<name>A0ABY1S6K6_CALBS</name>